<dbReference type="Pfam" id="PF10077">
    <property type="entry name" value="DUF2314"/>
    <property type="match status" value="1"/>
</dbReference>
<name>A0ABW3BXL2_9FLAO</name>
<organism evidence="2 3">
    <name type="scientific">Mariniflexile aquimaris</name>
    <dbReference type="NCBI Taxonomy" id="881009"/>
    <lineage>
        <taxon>Bacteria</taxon>
        <taxon>Pseudomonadati</taxon>
        <taxon>Bacteroidota</taxon>
        <taxon>Flavobacteriia</taxon>
        <taxon>Flavobacteriales</taxon>
        <taxon>Flavobacteriaceae</taxon>
        <taxon>Mariniflexile</taxon>
    </lineage>
</organism>
<protein>
    <submittedName>
        <fullName evidence="2">DUF2314 domain-containing protein</fullName>
    </submittedName>
</protein>
<feature type="domain" description="DUF2314" evidence="1">
    <location>
        <begin position="41"/>
        <end position="165"/>
    </location>
</feature>
<dbReference type="EMBL" id="JBHTIB010000018">
    <property type="protein sequence ID" value="MFD0837222.1"/>
    <property type="molecule type" value="Genomic_DNA"/>
</dbReference>
<evidence type="ECO:0000313" key="2">
    <source>
        <dbReference type="EMBL" id="MFD0837222.1"/>
    </source>
</evidence>
<dbReference type="PROSITE" id="PS51257">
    <property type="entry name" value="PROKAR_LIPOPROTEIN"/>
    <property type="match status" value="1"/>
</dbReference>
<evidence type="ECO:0000259" key="1">
    <source>
        <dbReference type="Pfam" id="PF10077"/>
    </source>
</evidence>
<comment type="caution">
    <text evidence="2">The sequence shown here is derived from an EMBL/GenBank/DDBJ whole genome shotgun (WGS) entry which is preliminary data.</text>
</comment>
<keyword evidence="3" id="KW-1185">Reference proteome</keyword>
<dbReference type="Proteomes" id="UP001597011">
    <property type="component" value="Unassembled WGS sequence"/>
</dbReference>
<proteinExistence type="predicted"/>
<gene>
    <name evidence="2" type="ORF">ACFQ0I_15695</name>
</gene>
<sequence length="167" mass="19118">MKRTLFTFGVIFLLVTSCNQNSKSKTIREGEPDVYNINSSDSKMNEAIKNAKKSFDLFQNALTSKNPDFEYFSIKQKFDTPQGGEHIWVQDIRFVNSQFVGIIGNEPVNTNEVSLGDTITIDKNKISDWMYFDKGITRGGFTIKVLRDQMTEEEQKSFDLESGLLFE</sequence>
<dbReference type="RefSeq" id="WP_379943907.1">
    <property type="nucleotide sequence ID" value="NZ_JBHTIB010000018.1"/>
</dbReference>
<accession>A0ABW3BXL2</accession>
<evidence type="ECO:0000313" key="3">
    <source>
        <dbReference type="Proteomes" id="UP001597011"/>
    </source>
</evidence>
<dbReference type="InterPro" id="IPR018756">
    <property type="entry name" value="DUF2314"/>
</dbReference>
<reference evidence="3" key="1">
    <citation type="journal article" date="2019" name="Int. J. Syst. Evol. Microbiol.">
        <title>The Global Catalogue of Microorganisms (GCM) 10K type strain sequencing project: providing services to taxonomists for standard genome sequencing and annotation.</title>
        <authorList>
            <consortium name="The Broad Institute Genomics Platform"/>
            <consortium name="The Broad Institute Genome Sequencing Center for Infectious Disease"/>
            <person name="Wu L."/>
            <person name="Ma J."/>
        </authorList>
    </citation>
    <scope>NUCLEOTIDE SEQUENCE [LARGE SCALE GENOMIC DNA]</scope>
    <source>
        <strain evidence="3">CCUG 60529</strain>
    </source>
</reference>